<evidence type="ECO:0000313" key="2">
    <source>
        <dbReference type="EMBL" id="MDG9699238.1"/>
    </source>
</evidence>
<sequence length="66" mass="7270">MSSKSTPKRVQASGADAKSPDKLPGANGFKYRPQYGLIVACKDEAEQKRRYARLLRLGYAPKVVCV</sequence>
<comment type="caution">
    <text evidence="2">The sequence shown here is derived from an EMBL/GenBank/DDBJ whole genome shotgun (WGS) entry which is preliminary data.</text>
</comment>
<name>A0AAW6RFR7_9BURK</name>
<organism evidence="2 3">
    <name type="scientific">Ottowia cancrivicina</name>
    <dbReference type="NCBI Taxonomy" id="3040346"/>
    <lineage>
        <taxon>Bacteria</taxon>
        <taxon>Pseudomonadati</taxon>
        <taxon>Pseudomonadota</taxon>
        <taxon>Betaproteobacteria</taxon>
        <taxon>Burkholderiales</taxon>
        <taxon>Comamonadaceae</taxon>
        <taxon>Ottowia</taxon>
    </lineage>
</organism>
<evidence type="ECO:0000313" key="3">
    <source>
        <dbReference type="Proteomes" id="UP001237156"/>
    </source>
</evidence>
<feature type="region of interest" description="Disordered" evidence="1">
    <location>
        <begin position="1"/>
        <end position="28"/>
    </location>
</feature>
<gene>
    <name evidence="2" type="ORF">QB898_05795</name>
</gene>
<dbReference type="RefSeq" id="WP_279524171.1">
    <property type="nucleotide sequence ID" value="NZ_JARVII010000009.1"/>
</dbReference>
<accession>A0AAW6RFR7</accession>
<dbReference type="EMBL" id="JARVII010000009">
    <property type="protein sequence ID" value="MDG9699238.1"/>
    <property type="molecule type" value="Genomic_DNA"/>
</dbReference>
<dbReference type="AlphaFoldDB" id="A0AAW6RFR7"/>
<protein>
    <submittedName>
        <fullName evidence="2">Uncharacterized protein</fullName>
    </submittedName>
</protein>
<proteinExistence type="predicted"/>
<reference evidence="2 3" key="1">
    <citation type="submission" date="2023-04" db="EMBL/GenBank/DDBJ databases">
        <title>Ottowia paracancer sp. nov., isolated from human stomach.</title>
        <authorList>
            <person name="Song Y."/>
        </authorList>
    </citation>
    <scope>NUCLEOTIDE SEQUENCE [LARGE SCALE GENOMIC DNA]</scope>
    <source>
        <strain evidence="2 3">10c7w1</strain>
    </source>
</reference>
<evidence type="ECO:0000256" key="1">
    <source>
        <dbReference type="SAM" id="MobiDB-lite"/>
    </source>
</evidence>
<keyword evidence="3" id="KW-1185">Reference proteome</keyword>
<dbReference type="Proteomes" id="UP001237156">
    <property type="component" value="Unassembled WGS sequence"/>
</dbReference>